<gene>
    <name evidence="3" type="ORF">GA0070561_0178</name>
</gene>
<protein>
    <submittedName>
        <fullName evidence="3">Helix-turn-helix domain-containing protein</fullName>
    </submittedName>
</protein>
<dbReference type="CDD" id="cd00093">
    <property type="entry name" value="HTH_XRE"/>
    <property type="match status" value="1"/>
</dbReference>
<evidence type="ECO:0000313" key="3">
    <source>
        <dbReference type="EMBL" id="SCF43975.1"/>
    </source>
</evidence>
<dbReference type="Pfam" id="PF13560">
    <property type="entry name" value="HTH_31"/>
    <property type="match status" value="1"/>
</dbReference>
<evidence type="ECO:0000256" key="1">
    <source>
        <dbReference type="SAM" id="MobiDB-lite"/>
    </source>
</evidence>
<dbReference type="EMBL" id="FMCR01000010">
    <property type="protein sequence ID" value="SCF43975.1"/>
    <property type="molecule type" value="Genomic_DNA"/>
</dbReference>
<name>A0A1C5AFH3_9ACTN</name>
<dbReference type="SMART" id="SM00530">
    <property type="entry name" value="HTH_XRE"/>
    <property type="match status" value="1"/>
</dbReference>
<reference evidence="3 4" key="1">
    <citation type="submission" date="2016-06" db="EMBL/GenBank/DDBJ databases">
        <authorList>
            <person name="Kjaerup R.B."/>
            <person name="Dalgaard T.S."/>
            <person name="Juul-Madsen H.R."/>
        </authorList>
    </citation>
    <scope>NUCLEOTIDE SEQUENCE [LARGE SCALE GENOMIC DNA]</scope>
    <source>
        <strain evidence="3 4">DSM 44871</strain>
    </source>
</reference>
<sequence length="268" mass="29129">MADVPSPLADFVVSEIRRARGASGMTQESFGRGAGFSASHVSAVESGTRALTMDFIRGADRAFNNDGLFGRLVVKLGAPSWFLPWLDAERGARQLRLFEPLLIPGLLQTENYARVVMRLNDLMSATEVDQQVSARLSRHKILTGDSPPQVVAVLDESTLRRAGDEHAGIMAEQVAHLITVAELPHIHVHVIPAGAGLHIGLSGPFALARAGDGAWVGHLENQLGGIVVDNEDGLHTLQTRWENVRNEALPRRQSNELMKEVHSHHGPH</sequence>
<dbReference type="PROSITE" id="PS50943">
    <property type="entry name" value="HTH_CROC1"/>
    <property type="match status" value="1"/>
</dbReference>
<feature type="domain" description="HTH cro/C1-type" evidence="2">
    <location>
        <begin position="16"/>
        <end position="56"/>
    </location>
</feature>
<dbReference type="Gene3D" id="1.10.260.40">
    <property type="entry name" value="lambda repressor-like DNA-binding domains"/>
    <property type="match status" value="1"/>
</dbReference>
<dbReference type="STRING" id="285676.GA0070561_0178"/>
<dbReference type="InterPro" id="IPR043917">
    <property type="entry name" value="DUF5753"/>
</dbReference>
<dbReference type="Proteomes" id="UP000198864">
    <property type="component" value="Unassembled WGS sequence"/>
</dbReference>
<dbReference type="AlphaFoldDB" id="A0A1C5AFH3"/>
<proteinExistence type="predicted"/>
<feature type="region of interest" description="Disordered" evidence="1">
    <location>
        <begin position="248"/>
        <end position="268"/>
    </location>
</feature>
<dbReference type="GO" id="GO:0003677">
    <property type="term" value="F:DNA binding"/>
    <property type="evidence" value="ECO:0007669"/>
    <property type="project" value="InterPro"/>
</dbReference>
<organism evidence="3 4">
    <name type="scientific">Micromonospora saelicesensis</name>
    <dbReference type="NCBI Taxonomy" id="285676"/>
    <lineage>
        <taxon>Bacteria</taxon>
        <taxon>Bacillati</taxon>
        <taxon>Actinomycetota</taxon>
        <taxon>Actinomycetes</taxon>
        <taxon>Micromonosporales</taxon>
        <taxon>Micromonosporaceae</taxon>
        <taxon>Micromonospora</taxon>
    </lineage>
</organism>
<dbReference type="RefSeq" id="WP_091409432.1">
    <property type="nucleotide sequence ID" value="NZ_FMCR01000010.1"/>
</dbReference>
<evidence type="ECO:0000259" key="2">
    <source>
        <dbReference type="PROSITE" id="PS50943"/>
    </source>
</evidence>
<dbReference type="Pfam" id="PF19054">
    <property type="entry name" value="DUF5753"/>
    <property type="match status" value="1"/>
</dbReference>
<dbReference type="InterPro" id="IPR010982">
    <property type="entry name" value="Lambda_DNA-bd_dom_sf"/>
</dbReference>
<dbReference type="InterPro" id="IPR001387">
    <property type="entry name" value="Cro/C1-type_HTH"/>
</dbReference>
<evidence type="ECO:0000313" key="4">
    <source>
        <dbReference type="Proteomes" id="UP000198864"/>
    </source>
</evidence>
<accession>A0A1C5AFH3</accession>
<dbReference type="SUPFAM" id="SSF47413">
    <property type="entry name" value="lambda repressor-like DNA-binding domains"/>
    <property type="match status" value="1"/>
</dbReference>